<sequence>MFVFDKIAVILILGQNGASTPTKRSNDNCTTICAPISELASDCGYRNSTDMMGAHGEAMMQCICKNTSFNVSLITPLCASCVQENGSGGMCMQGPGINGMMSACHFASSSYTPAATSLVVGVKVSASPLITTSSLAAAATTESQNVANVRRLGLHVPIAVAAAVAILG</sequence>
<keyword evidence="1" id="KW-0732">Signal</keyword>
<dbReference type="EMBL" id="JH717854">
    <property type="protein sequence ID" value="EWY79820.1"/>
    <property type="molecule type" value="Genomic_DNA"/>
</dbReference>
<reference evidence="2 3" key="1">
    <citation type="submission" date="2011-06" db="EMBL/GenBank/DDBJ databases">
        <title>The Genome Sequence of Fusarium oxysporum FOSC 3-a.</title>
        <authorList>
            <consortium name="The Broad Institute Genome Sequencing Platform"/>
            <person name="Ma L.-J."/>
            <person name="Gale L.R."/>
            <person name="Schwartz D.C."/>
            <person name="Zhou S."/>
            <person name="Corby-Kistler H."/>
            <person name="Young S.K."/>
            <person name="Zeng Q."/>
            <person name="Gargeya S."/>
            <person name="Fitzgerald M."/>
            <person name="Haas B."/>
            <person name="Abouelleil A."/>
            <person name="Alvarado L."/>
            <person name="Arachchi H.M."/>
            <person name="Berlin A."/>
            <person name="Brown A."/>
            <person name="Chapman S.B."/>
            <person name="Chen Z."/>
            <person name="Dunbar C."/>
            <person name="Freedman E."/>
            <person name="Gearin G."/>
            <person name="Gellesch M."/>
            <person name="Goldberg J."/>
            <person name="Griggs A."/>
            <person name="Gujja S."/>
            <person name="Heiman D."/>
            <person name="Howarth C."/>
            <person name="Larson L."/>
            <person name="Lui A."/>
            <person name="MacDonald P.J.P."/>
            <person name="Mehta T."/>
            <person name="Montmayeur A."/>
            <person name="Murphy C."/>
            <person name="Neiman D."/>
            <person name="Pearson M."/>
            <person name="Priest M."/>
            <person name="Roberts A."/>
            <person name="Saif S."/>
            <person name="Shea T."/>
            <person name="Shenoy N."/>
            <person name="Sisk P."/>
            <person name="Stolte C."/>
            <person name="Sykes S."/>
            <person name="Wortman J."/>
            <person name="Nusbaum C."/>
            <person name="Birren B."/>
        </authorList>
    </citation>
    <scope>NUCLEOTIDE SEQUENCE [LARGE SCALE GENOMIC DNA]</scope>
    <source>
        <strain evidence="3">FOSC 3-a</strain>
    </source>
</reference>
<evidence type="ECO:0000313" key="2">
    <source>
        <dbReference type="EMBL" id="EWY79820.1"/>
    </source>
</evidence>
<proteinExistence type="predicted"/>
<dbReference type="AlphaFoldDB" id="W9HFQ7"/>
<gene>
    <name evidence="2" type="ORF">FOYG_17001</name>
</gene>
<accession>W9HFQ7</accession>
<feature type="chain" id="PRO_5004921095" description="Extracellular membrane protein CFEM domain-containing protein" evidence="1">
    <location>
        <begin position="20"/>
        <end position="168"/>
    </location>
</feature>
<protein>
    <recommendedName>
        <fullName evidence="4">Extracellular membrane protein CFEM domain-containing protein</fullName>
    </recommendedName>
</protein>
<organism evidence="2 3">
    <name type="scientific">Fusarium oxysporum NRRL 32931</name>
    <dbReference type="NCBI Taxonomy" id="660029"/>
    <lineage>
        <taxon>Eukaryota</taxon>
        <taxon>Fungi</taxon>
        <taxon>Dikarya</taxon>
        <taxon>Ascomycota</taxon>
        <taxon>Pezizomycotina</taxon>
        <taxon>Sordariomycetes</taxon>
        <taxon>Hypocreomycetidae</taxon>
        <taxon>Hypocreales</taxon>
        <taxon>Nectriaceae</taxon>
        <taxon>Fusarium</taxon>
        <taxon>Fusarium oxysporum species complex</taxon>
    </lineage>
</organism>
<evidence type="ECO:0000313" key="3">
    <source>
        <dbReference type="Proteomes" id="UP000030753"/>
    </source>
</evidence>
<dbReference type="HOGENOM" id="CLU_1586539_0_0_1"/>
<evidence type="ECO:0000256" key="1">
    <source>
        <dbReference type="SAM" id="SignalP"/>
    </source>
</evidence>
<feature type="signal peptide" evidence="1">
    <location>
        <begin position="1"/>
        <end position="19"/>
    </location>
</feature>
<name>W9HFQ7_FUSOX</name>
<evidence type="ECO:0008006" key="4">
    <source>
        <dbReference type="Google" id="ProtNLM"/>
    </source>
</evidence>
<dbReference type="Proteomes" id="UP000030753">
    <property type="component" value="Unassembled WGS sequence"/>
</dbReference>